<dbReference type="RefSeq" id="WP_344935263.1">
    <property type="nucleotide sequence ID" value="NZ_BAAAZR010000001.1"/>
</dbReference>
<keyword evidence="1" id="KW-0238">DNA-binding</keyword>
<dbReference type="InterPro" id="IPR009061">
    <property type="entry name" value="DNA-bd_dom_put_sf"/>
</dbReference>
<accession>A0ABP7HL47</accession>
<comment type="caution">
    <text evidence="3">The sequence shown here is derived from an EMBL/GenBank/DDBJ whole genome shotgun (WGS) entry which is preliminary data.</text>
</comment>
<dbReference type="EMBL" id="BAAAZR010000001">
    <property type="protein sequence ID" value="GAA3794673.1"/>
    <property type="molecule type" value="Genomic_DNA"/>
</dbReference>
<dbReference type="SUPFAM" id="SSF46955">
    <property type="entry name" value="Putative DNA-binding domain"/>
    <property type="match status" value="1"/>
</dbReference>
<dbReference type="PRINTS" id="PR00040">
    <property type="entry name" value="HTHMERR"/>
</dbReference>
<evidence type="ECO:0000313" key="3">
    <source>
        <dbReference type="EMBL" id="GAA3794673.1"/>
    </source>
</evidence>
<feature type="domain" description="HTH merR-type" evidence="2">
    <location>
        <begin position="1"/>
        <end position="69"/>
    </location>
</feature>
<evidence type="ECO:0000256" key="1">
    <source>
        <dbReference type="ARBA" id="ARBA00023125"/>
    </source>
</evidence>
<evidence type="ECO:0000313" key="4">
    <source>
        <dbReference type="Proteomes" id="UP001500888"/>
    </source>
</evidence>
<dbReference type="PANTHER" id="PTHR30204">
    <property type="entry name" value="REDOX-CYCLING DRUG-SENSING TRANSCRIPTIONAL ACTIVATOR SOXR"/>
    <property type="match status" value="1"/>
</dbReference>
<proteinExistence type="predicted"/>
<keyword evidence="4" id="KW-1185">Reference proteome</keyword>
<dbReference type="CDD" id="cd00592">
    <property type="entry name" value="HTH_MerR-like"/>
    <property type="match status" value="1"/>
</dbReference>
<gene>
    <name evidence="3" type="ORF">GCM10022226_12540</name>
</gene>
<dbReference type="SMART" id="SM00422">
    <property type="entry name" value="HTH_MERR"/>
    <property type="match status" value="1"/>
</dbReference>
<evidence type="ECO:0000259" key="2">
    <source>
        <dbReference type="PROSITE" id="PS50937"/>
    </source>
</evidence>
<organism evidence="3 4">
    <name type="scientific">Sphaerisporangium flaviroseum</name>
    <dbReference type="NCBI Taxonomy" id="509199"/>
    <lineage>
        <taxon>Bacteria</taxon>
        <taxon>Bacillati</taxon>
        <taxon>Actinomycetota</taxon>
        <taxon>Actinomycetes</taxon>
        <taxon>Streptosporangiales</taxon>
        <taxon>Streptosporangiaceae</taxon>
        <taxon>Sphaerisporangium</taxon>
    </lineage>
</organism>
<dbReference type="PANTHER" id="PTHR30204:SF93">
    <property type="entry name" value="HTH MERR-TYPE DOMAIN-CONTAINING PROTEIN"/>
    <property type="match status" value="1"/>
</dbReference>
<dbReference type="InterPro" id="IPR047057">
    <property type="entry name" value="MerR_fam"/>
</dbReference>
<dbReference type="Gene3D" id="1.10.1660.10">
    <property type="match status" value="1"/>
</dbReference>
<reference evidence="4" key="1">
    <citation type="journal article" date="2019" name="Int. J. Syst. Evol. Microbiol.">
        <title>The Global Catalogue of Microorganisms (GCM) 10K type strain sequencing project: providing services to taxonomists for standard genome sequencing and annotation.</title>
        <authorList>
            <consortium name="The Broad Institute Genomics Platform"/>
            <consortium name="The Broad Institute Genome Sequencing Center for Infectious Disease"/>
            <person name="Wu L."/>
            <person name="Ma J."/>
        </authorList>
    </citation>
    <scope>NUCLEOTIDE SEQUENCE [LARGE SCALE GENOMIC DNA]</scope>
    <source>
        <strain evidence="4">JCM 16908</strain>
    </source>
</reference>
<dbReference type="InterPro" id="IPR000551">
    <property type="entry name" value="MerR-type_HTH_dom"/>
</dbReference>
<protein>
    <submittedName>
        <fullName evidence="3">MerR family transcriptional regulator</fullName>
    </submittedName>
</protein>
<dbReference type="PROSITE" id="PS50937">
    <property type="entry name" value="HTH_MERR_2"/>
    <property type="match status" value="1"/>
</dbReference>
<sequence>MRIGELAALVGVSTRTVRYYHHLGLLPEPARLANGYREYRLRDSVALARIRHLAELGLSLEELRDALADDEGRDLREVLLELDAELARQQEAIGARRDRLATLLAEVDLHPDSMVTGDMAEVLRHLPAEGSTFAQVDRELLTLVSVMADPADQARMLKLMRPLTEPDALARGHALYARLDDLADAEPDDHRVAVLAADLAAHIPDEMARLMVANVPAARSGPVDNADDGRWLEVLSGEVSPAQAEVFRLLMTMLKERA</sequence>
<dbReference type="Proteomes" id="UP001500888">
    <property type="component" value="Unassembled WGS sequence"/>
</dbReference>
<name>A0ABP7HL47_9ACTN</name>
<dbReference type="Pfam" id="PF13411">
    <property type="entry name" value="MerR_1"/>
    <property type="match status" value="1"/>
</dbReference>